<dbReference type="Proteomes" id="UP000012073">
    <property type="component" value="Unassembled WGS sequence"/>
</dbReference>
<dbReference type="OMA" id="PEFKNCK"/>
<dbReference type="KEGG" id="ccp:CHC_T00008183001"/>
<keyword evidence="2" id="KW-0539">Nucleus</keyword>
<dbReference type="SUPFAM" id="SSF47819">
    <property type="entry name" value="HRDC-like"/>
    <property type="match status" value="1"/>
</dbReference>
<organism evidence="6 7">
    <name type="scientific">Chondrus crispus</name>
    <name type="common">Carrageen Irish moss</name>
    <name type="synonym">Polymorpha crispa</name>
    <dbReference type="NCBI Taxonomy" id="2769"/>
    <lineage>
        <taxon>Eukaryota</taxon>
        <taxon>Rhodophyta</taxon>
        <taxon>Florideophyceae</taxon>
        <taxon>Rhodymeniophycidae</taxon>
        <taxon>Gigartinales</taxon>
        <taxon>Gigartinaceae</taxon>
        <taxon>Chondrus</taxon>
    </lineage>
</organism>
<comment type="subcellular location">
    <subcellularLocation>
        <location evidence="1">Nucleus</location>
    </subcellularLocation>
</comment>
<protein>
    <recommendedName>
        <fullName evidence="5">RNA polymerase Rpb4/RPC9 core domain-containing protein</fullName>
    </recommendedName>
</protein>
<evidence type="ECO:0000256" key="2">
    <source>
        <dbReference type="ARBA" id="ARBA00023242"/>
    </source>
</evidence>
<dbReference type="OrthoDB" id="1829at2759"/>
<dbReference type="GO" id="GO:0005634">
    <property type="term" value="C:nucleus"/>
    <property type="evidence" value="ECO:0007669"/>
    <property type="project" value="UniProtKB-SubCell"/>
</dbReference>
<dbReference type="PANTHER" id="PTHR21297">
    <property type="entry name" value="DNA-DIRECTED RNA POLYMERASE II"/>
    <property type="match status" value="1"/>
</dbReference>
<dbReference type="SMART" id="SM00657">
    <property type="entry name" value="RPOL4c"/>
    <property type="match status" value="1"/>
</dbReference>
<dbReference type="Gene3D" id="1.20.1250.40">
    <property type="match status" value="1"/>
</dbReference>
<dbReference type="Gramene" id="CDF32482">
    <property type="protein sequence ID" value="CDF32482"/>
    <property type="gene ID" value="CHC_T00008183001"/>
</dbReference>
<proteinExistence type="inferred from homology"/>
<accession>R7Q1N9</accession>
<evidence type="ECO:0000256" key="3">
    <source>
        <dbReference type="ARBA" id="ARBA00025724"/>
    </source>
</evidence>
<evidence type="ECO:0000313" key="6">
    <source>
        <dbReference type="EMBL" id="CDF32482.1"/>
    </source>
</evidence>
<sequence>MDHSNALDPKDEPLLPGEHEAPGVTPSRPTRPVRSGDEDAAKLEFGAEFDEQKGQPLFTAEVLQLLKLHKEKNQHVQVNNRLLEPSLEHCERFGQIETTDAAIMVREQLQKVEPRLHPFEVAQLASLMPKDAEEAKAIIPSLAANYDDDVLNEILKNMDAWL</sequence>
<dbReference type="InterPro" id="IPR010997">
    <property type="entry name" value="HRDC-like_sf"/>
</dbReference>
<dbReference type="RefSeq" id="XP_005712147.1">
    <property type="nucleotide sequence ID" value="XM_005712090.1"/>
</dbReference>
<reference evidence="7" key="1">
    <citation type="journal article" date="2013" name="Proc. Natl. Acad. Sci. U.S.A.">
        <title>Genome structure and metabolic features in the red seaweed Chondrus crispus shed light on evolution of the Archaeplastida.</title>
        <authorList>
            <person name="Collen J."/>
            <person name="Porcel B."/>
            <person name="Carre W."/>
            <person name="Ball S.G."/>
            <person name="Chaparro C."/>
            <person name="Tonon T."/>
            <person name="Barbeyron T."/>
            <person name="Michel G."/>
            <person name="Noel B."/>
            <person name="Valentin K."/>
            <person name="Elias M."/>
            <person name="Artiguenave F."/>
            <person name="Arun A."/>
            <person name="Aury J.M."/>
            <person name="Barbosa-Neto J.F."/>
            <person name="Bothwell J.H."/>
            <person name="Bouget F.Y."/>
            <person name="Brillet L."/>
            <person name="Cabello-Hurtado F."/>
            <person name="Capella-Gutierrez S."/>
            <person name="Charrier B."/>
            <person name="Cladiere L."/>
            <person name="Cock J.M."/>
            <person name="Coelho S.M."/>
            <person name="Colleoni C."/>
            <person name="Czjzek M."/>
            <person name="Da Silva C."/>
            <person name="Delage L."/>
            <person name="Denoeud F."/>
            <person name="Deschamps P."/>
            <person name="Dittami S.M."/>
            <person name="Gabaldon T."/>
            <person name="Gachon C.M."/>
            <person name="Groisillier A."/>
            <person name="Herve C."/>
            <person name="Jabbari K."/>
            <person name="Katinka M."/>
            <person name="Kloareg B."/>
            <person name="Kowalczyk N."/>
            <person name="Labadie K."/>
            <person name="Leblanc C."/>
            <person name="Lopez P.J."/>
            <person name="McLachlan D.H."/>
            <person name="Meslet-Cladiere L."/>
            <person name="Moustafa A."/>
            <person name="Nehr Z."/>
            <person name="Nyvall Collen P."/>
            <person name="Panaud O."/>
            <person name="Partensky F."/>
            <person name="Poulain J."/>
            <person name="Rensing S.A."/>
            <person name="Rousvoal S."/>
            <person name="Samson G."/>
            <person name="Symeonidi A."/>
            <person name="Weissenbach J."/>
            <person name="Zambounis A."/>
            <person name="Wincker P."/>
            <person name="Boyen C."/>
        </authorList>
    </citation>
    <scope>NUCLEOTIDE SEQUENCE [LARGE SCALE GENOMIC DNA]</scope>
    <source>
        <strain evidence="7">cv. Stackhouse</strain>
    </source>
</reference>
<dbReference type="STRING" id="2769.R7Q1N9"/>
<dbReference type="InterPro" id="IPR045222">
    <property type="entry name" value="Rpb4-like"/>
</dbReference>
<dbReference type="AlphaFoldDB" id="R7Q1N9"/>
<comment type="similarity">
    <text evidence="3">Belongs to the eukaryotic RPB4 RNA polymerase subunit family.</text>
</comment>
<evidence type="ECO:0000259" key="5">
    <source>
        <dbReference type="SMART" id="SM00657"/>
    </source>
</evidence>
<evidence type="ECO:0000256" key="1">
    <source>
        <dbReference type="ARBA" id="ARBA00004123"/>
    </source>
</evidence>
<dbReference type="GO" id="GO:0000166">
    <property type="term" value="F:nucleotide binding"/>
    <property type="evidence" value="ECO:0007669"/>
    <property type="project" value="InterPro"/>
</dbReference>
<dbReference type="GeneID" id="17319863"/>
<gene>
    <name evidence="6" type="ORF">CHC_T00008183001</name>
</gene>
<keyword evidence="7" id="KW-1185">Reference proteome</keyword>
<name>R7Q1N9_CHOCR</name>
<evidence type="ECO:0000313" key="7">
    <source>
        <dbReference type="Proteomes" id="UP000012073"/>
    </source>
</evidence>
<dbReference type="Pfam" id="PF03874">
    <property type="entry name" value="RNA_pol_Rpb4"/>
    <property type="match status" value="1"/>
</dbReference>
<dbReference type="GO" id="GO:0006352">
    <property type="term" value="P:DNA-templated transcription initiation"/>
    <property type="evidence" value="ECO:0007669"/>
    <property type="project" value="InterPro"/>
</dbReference>
<dbReference type="GO" id="GO:0030880">
    <property type="term" value="C:RNA polymerase complex"/>
    <property type="evidence" value="ECO:0007669"/>
    <property type="project" value="InterPro"/>
</dbReference>
<dbReference type="PhylomeDB" id="R7Q1N9"/>
<dbReference type="EMBL" id="HG001508">
    <property type="protein sequence ID" value="CDF32482.1"/>
    <property type="molecule type" value="Genomic_DNA"/>
</dbReference>
<dbReference type="InterPro" id="IPR038324">
    <property type="entry name" value="Rpb4/RPC9_sf"/>
</dbReference>
<dbReference type="InterPro" id="IPR005574">
    <property type="entry name" value="Rpb4/RPC9"/>
</dbReference>
<feature type="region of interest" description="Disordered" evidence="4">
    <location>
        <begin position="1"/>
        <end position="48"/>
    </location>
</feature>
<dbReference type="InterPro" id="IPR006590">
    <property type="entry name" value="RNA_pol_Rpb4/RPC9_core"/>
</dbReference>
<feature type="compositionally biased region" description="Basic and acidic residues" evidence="4">
    <location>
        <begin position="1"/>
        <end position="21"/>
    </location>
</feature>
<feature type="domain" description="RNA polymerase Rpb4/RPC9 core" evidence="5">
    <location>
        <begin position="47"/>
        <end position="162"/>
    </location>
</feature>
<evidence type="ECO:0000256" key="4">
    <source>
        <dbReference type="SAM" id="MobiDB-lite"/>
    </source>
</evidence>